<feature type="transmembrane region" description="Helical" evidence="1">
    <location>
        <begin position="87"/>
        <end position="110"/>
    </location>
</feature>
<gene>
    <name evidence="2" type="ORF">J120_02430</name>
</gene>
<sequence>MIYHTILIEKTLMNNITRALFIVIMCCTITIKPTEEIQTNTYVAVAGQAVSAVIMMAVAVFLGHAGNNVVNRNQGDDYSQALRTIKSLGPFGAAAIVGAGGGLLLAKTVYDLQKVVRYKN</sequence>
<name>A0A0D2GP80_9BACT</name>
<keyword evidence="3" id="KW-1185">Reference proteome</keyword>
<evidence type="ECO:0000313" key="3">
    <source>
        <dbReference type="Proteomes" id="UP000032214"/>
    </source>
</evidence>
<keyword evidence="1" id="KW-1133">Transmembrane helix</keyword>
<dbReference type="AlphaFoldDB" id="A0A0D2GP80"/>
<feature type="transmembrane region" description="Helical" evidence="1">
    <location>
        <begin position="12"/>
        <end position="31"/>
    </location>
</feature>
<keyword evidence="1" id="KW-0812">Transmembrane</keyword>
<keyword evidence="1" id="KW-0472">Membrane</keyword>
<feature type="transmembrane region" description="Helical" evidence="1">
    <location>
        <begin position="43"/>
        <end position="66"/>
    </location>
</feature>
<accession>A0A0D2GP80</accession>
<organism evidence="2 3">
    <name type="scientific">candidate division TM6 bacterium JCVI TM6SC1</name>
    <dbReference type="NCBI Taxonomy" id="1306947"/>
    <lineage>
        <taxon>Bacteria</taxon>
        <taxon>Candidatus Babelota</taxon>
        <taxon>Vermiphilus</taxon>
    </lineage>
</organism>
<evidence type="ECO:0000256" key="1">
    <source>
        <dbReference type="SAM" id="Phobius"/>
    </source>
</evidence>
<proteinExistence type="predicted"/>
<dbReference type="Proteomes" id="UP000032214">
    <property type="component" value="Unassembled WGS sequence"/>
</dbReference>
<comment type="caution">
    <text evidence="2">The sequence shown here is derived from an EMBL/GenBank/DDBJ whole genome shotgun (WGS) entry which is preliminary data.</text>
</comment>
<dbReference type="STRING" id="1306947.J120_02430"/>
<dbReference type="EMBL" id="ARQD01000002">
    <property type="protein sequence ID" value="KIX85174.1"/>
    <property type="molecule type" value="Genomic_DNA"/>
</dbReference>
<evidence type="ECO:0000313" key="2">
    <source>
        <dbReference type="EMBL" id="KIX85174.1"/>
    </source>
</evidence>
<reference evidence="2 3" key="1">
    <citation type="journal article" date="2013" name="Proc. Natl. Acad. Sci. U.S.A.">
        <title>Candidate phylum TM6 genome recovered from a hospital sink biofilm provides genomic insights into this uncultivated phylum.</title>
        <authorList>
            <person name="McLean J.S."/>
            <person name="Lombardo M.J."/>
            <person name="Badger J.H."/>
            <person name="Edlund A."/>
            <person name="Novotny M."/>
            <person name="Yee-Greenbaum J."/>
            <person name="Vyahhi N."/>
            <person name="Hall A.P."/>
            <person name="Yang Y."/>
            <person name="Dupont C.L."/>
            <person name="Ziegler M.G."/>
            <person name="Chitsaz H."/>
            <person name="Allen A.E."/>
            <person name="Yooseph S."/>
            <person name="Tesler G."/>
            <person name="Pevzner P.A."/>
            <person name="Friedman R.M."/>
            <person name="Nealson K.H."/>
            <person name="Venter J.C."/>
            <person name="Lasken R.S."/>
        </authorList>
    </citation>
    <scope>NUCLEOTIDE SEQUENCE [LARGE SCALE GENOMIC DNA]</scope>
    <source>
        <strain evidence="2 3">TM6SC1</strain>
    </source>
</reference>
<protein>
    <submittedName>
        <fullName evidence="2">Uncharacterized protein</fullName>
    </submittedName>
</protein>